<evidence type="ECO:0000256" key="4">
    <source>
        <dbReference type="ARBA" id="ARBA00022692"/>
    </source>
</evidence>
<evidence type="ECO:0000256" key="5">
    <source>
        <dbReference type="ARBA" id="ARBA00022989"/>
    </source>
</evidence>
<dbReference type="GO" id="GO:0005886">
    <property type="term" value="C:plasma membrane"/>
    <property type="evidence" value="ECO:0007669"/>
    <property type="project" value="UniProtKB-SubCell"/>
</dbReference>
<evidence type="ECO:0000256" key="6">
    <source>
        <dbReference type="ARBA" id="ARBA00023136"/>
    </source>
</evidence>
<feature type="transmembrane region" description="Helical" evidence="7">
    <location>
        <begin position="60"/>
        <end position="82"/>
    </location>
</feature>
<reference evidence="9 10" key="1">
    <citation type="submission" date="2019-03" db="EMBL/GenBank/DDBJ databases">
        <title>Ruegeria lutea sp. nov., a novel strain, isolated from marine sediment, the Masan Bay, South Korea.</title>
        <authorList>
            <person name="Kim J."/>
            <person name="Kim D.-Y."/>
            <person name="Lee S.-S."/>
        </authorList>
    </citation>
    <scope>NUCLEOTIDE SEQUENCE [LARGE SCALE GENOMIC DNA]</scope>
    <source>
        <strain evidence="9 10">318-1</strain>
    </source>
</reference>
<dbReference type="OrthoDB" id="4250245at2"/>
<comment type="similarity">
    <text evidence="7">Belongs to the TRAP transporter small permease family.</text>
</comment>
<evidence type="ECO:0000256" key="1">
    <source>
        <dbReference type="ARBA" id="ARBA00004651"/>
    </source>
</evidence>
<evidence type="ECO:0000256" key="7">
    <source>
        <dbReference type="RuleBase" id="RU369079"/>
    </source>
</evidence>
<evidence type="ECO:0000256" key="2">
    <source>
        <dbReference type="ARBA" id="ARBA00022448"/>
    </source>
</evidence>
<dbReference type="AlphaFoldDB" id="A0A4R5UYQ6"/>
<dbReference type="GO" id="GO:0022857">
    <property type="term" value="F:transmembrane transporter activity"/>
    <property type="evidence" value="ECO:0007669"/>
    <property type="project" value="UniProtKB-UniRule"/>
</dbReference>
<feature type="transmembrane region" description="Helical" evidence="7">
    <location>
        <begin position="149"/>
        <end position="169"/>
    </location>
</feature>
<accession>A0A4R5UYQ6</accession>
<keyword evidence="6 7" id="KW-0472">Membrane</keyword>
<dbReference type="Pfam" id="PF04290">
    <property type="entry name" value="DctQ"/>
    <property type="match status" value="1"/>
</dbReference>
<comment type="subunit">
    <text evidence="7">The complex comprises the extracytoplasmic solute receptor protein and the two transmembrane proteins.</text>
</comment>
<organism evidence="9 10">
    <name type="scientific">Antarcticimicrobium luteum</name>
    <dbReference type="NCBI Taxonomy" id="2547397"/>
    <lineage>
        <taxon>Bacteria</taxon>
        <taxon>Pseudomonadati</taxon>
        <taxon>Pseudomonadota</taxon>
        <taxon>Alphaproteobacteria</taxon>
        <taxon>Rhodobacterales</taxon>
        <taxon>Paracoccaceae</taxon>
        <taxon>Antarcticimicrobium</taxon>
    </lineage>
</organism>
<keyword evidence="4 7" id="KW-0812">Transmembrane</keyword>
<protein>
    <recommendedName>
        <fullName evidence="7">TRAP transporter small permease protein</fullName>
    </recommendedName>
</protein>
<comment type="caution">
    <text evidence="9">The sequence shown here is derived from an EMBL/GenBank/DDBJ whole genome shotgun (WGS) entry which is preliminary data.</text>
</comment>
<comment type="subcellular location">
    <subcellularLocation>
        <location evidence="7">Cell inner membrane</location>
        <topology evidence="7">Multi-pass membrane protein</topology>
    </subcellularLocation>
    <subcellularLocation>
        <location evidence="1">Cell membrane</location>
        <topology evidence="1">Multi-pass membrane protein</topology>
    </subcellularLocation>
</comment>
<evidence type="ECO:0000256" key="3">
    <source>
        <dbReference type="ARBA" id="ARBA00022475"/>
    </source>
</evidence>
<keyword evidence="2 7" id="KW-0813">Transport</keyword>
<dbReference type="Proteomes" id="UP000295301">
    <property type="component" value="Unassembled WGS sequence"/>
</dbReference>
<proteinExistence type="inferred from homology"/>
<comment type="function">
    <text evidence="7">Part of the tripartite ATP-independent periplasmic (TRAP) transport system.</text>
</comment>
<feature type="transmembrane region" description="Helical" evidence="7">
    <location>
        <begin position="20"/>
        <end position="40"/>
    </location>
</feature>
<evidence type="ECO:0000313" key="10">
    <source>
        <dbReference type="Proteomes" id="UP000295301"/>
    </source>
</evidence>
<feature type="domain" description="Tripartite ATP-independent periplasmic transporters DctQ component" evidence="8">
    <location>
        <begin position="36"/>
        <end position="169"/>
    </location>
</feature>
<keyword evidence="3" id="KW-1003">Cell membrane</keyword>
<feature type="transmembrane region" description="Helical" evidence="7">
    <location>
        <begin position="102"/>
        <end position="123"/>
    </location>
</feature>
<gene>
    <name evidence="9" type="ORF">E1832_15520</name>
</gene>
<dbReference type="EMBL" id="SMUV01000070">
    <property type="protein sequence ID" value="TDK44518.1"/>
    <property type="molecule type" value="Genomic_DNA"/>
</dbReference>
<keyword evidence="10" id="KW-1185">Reference proteome</keyword>
<dbReference type="InterPro" id="IPR055348">
    <property type="entry name" value="DctQ"/>
</dbReference>
<evidence type="ECO:0000259" key="8">
    <source>
        <dbReference type="Pfam" id="PF04290"/>
    </source>
</evidence>
<keyword evidence="7" id="KW-0997">Cell inner membrane</keyword>
<sequence>MNKAIGLTPRPGPLRRGFQVVLNTVAAVGTVWIFAIMLLIVADVVGRNFLATPIMGVAEIAARSVVAIVFLMLPAAALNGTLIRADFLVRGLRRHARWAVHLLDTVFALVGAVLFALVAIAAWPDTHEAWAASEFFGVRGVWTLPTLPFHLLVVLGSGATSLAFLTVAIDSAVQTKSERGH</sequence>
<keyword evidence="5 7" id="KW-1133">Transmembrane helix</keyword>
<evidence type="ECO:0000313" key="9">
    <source>
        <dbReference type="EMBL" id="TDK44518.1"/>
    </source>
</evidence>
<name>A0A4R5UYQ6_9RHOB</name>